<evidence type="ECO:0000256" key="1">
    <source>
        <dbReference type="SAM" id="Phobius"/>
    </source>
</evidence>
<dbReference type="RefSeq" id="WP_264137213.1">
    <property type="nucleotide sequence ID" value="NZ_JAOYOD010000001.1"/>
</dbReference>
<dbReference type="PANTHER" id="PTHR36927">
    <property type="entry name" value="BLR4337 PROTEIN"/>
    <property type="match status" value="1"/>
</dbReference>
<evidence type="ECO:0000313" key="4">
    <source>
        <dbReference type="Proteomes" id="UP001300692"/>
    </source>
</evidence>
<dbReference type="Proteomes" id="UP001300692">
    <property type="component" value="Unassembled WGS sequence"/>
</dbReference>
<name>A0ABT3CS29_9BACT</name>
<feature type="domain" description="Acyltransferase 3" evidence="2">
    <location>
        <begin position="6"/>
        <end position="329"/>
    </location>
</feature>
<dbReference type="GO" id="GO:0016746">
    <property type="term" value="F:acyltransferase activity"/>
    <property type="evidence" value="ECO:0007669"/>
    <property type="project" value="UniProtKB-KW"/>
</dbReference>
<feature type="transmembrane region" description="Helical" evidence="1">
    <location>
        <begin position="249"/>
        <end position="272"/>
    </location>
</feature>
<feature type="transmembrane region" description="Helical" evidence="1">
    <location>
        <begin position="224"/>
        <end position="243"/>
    </location>
</feature>
<reference evidence="3 4" key="1">
    <citation type="submission" date="2022-10" db="EMBL/GenBank/DDBJ databases">
        <title>Comparative genomics and taxonomic characterization of three novel marine species of genus Reichenbachiella exhibiting antioxidant and polysaccharide degradation activities.</title>
        <authorList>
            <person name="Muhammad N."/>
            <person name="Lee Y.-J."/>
            <person name="Ko J."/>
            <person name="Kim S.-G."/>
        </authorList>
    </citation>
    <scope>NUCLEOTIDE SEQUENCE [LARGE SCALE GENOMIC DNA]</scope>
    <source>
        <strain evidence="3 4">ABR2-5</strain>
    </source>
</reference>
<comment type="caution">
    <text evidence="3">The sequence shown here is derived from an EMBL/GenBank/DDBJ whole genome shotgun (WGS) entry which is preliminary data.</text>
</comment>
<proteinExistence type="predicted"/>
<feature type="transmembrane region" description="Helical" evidence="1">
    <location>
        <begin position="195"/>
        <end position="212"/>
    </location>
</feature>
<feature type="transmembrane region" description="Helical" evidence="1">
    <location>
        <begin position="311"/>
        <end position="332"/>
    </location>
</feature>
<organism evidence="3 4">
    <name type="scientific">Reichenbachiella ulvae</name>
    <dbReference type="NCBI Taxonomy" id="2980104"/>
    <lineage>
        <taxon>Bacteria</taxon>
        <taxon>Pseudomonadati</taxon>
        <taxon>Bacteroidota</taxon>
        <taxon>Cytophagia</taxon>
        <taxon>Cytophagales</taxon>
        <taxon>Reichenbachiellaceae</taxon>
        <taxon>Reichenbachiella</taxon>
    </lineage>
</organism>
<keyword evidence="1" id="KW-0812">Transmembrane</keyword>
<accession>A0ABT3CS29</accession>
<sequence length="353" mass="41332">MQDRRYDIDWLRVITIGLLLIYHIGISFQPWASLIYFIQSPKPATWLWAPMAFLNIWRIPLLFFVSGMGVCFAMRQRNWKGLMLERSRRIFLPLVFGIVALVPIHIFIFQANAGVSLKYMPDQGHLWFLTNIFVYTLILSPFFFLIKRHENSRINQVVKNLMGHPLGIAVMMLLFMAEAYLLNPPIFEFYAQGNHGFFLGMLAFLFGYLMVYNGEAFWNLILRVRWALLILGIALFALRLLVMNLKSPLYLMSLESNIWVLTALAFGLKYLNRPSQALSTLSQAAYPIYIIHMIWQYLGAKWIFSFELPSYVQWLMLMSFTFATCYLTYDLLIRRIPLIRPLFGLPYQQKKAS</sequence>
<dbReference type="Pfam" id="PF01757">
    <property type="entry name" value="Acyl_transf_3"/>
    <property type="match status" value="1"/>
</dbReference>
<protein>
    <submittedName>
        <fullName evidence="3">Acyltransferase family protein</fullName>
    </submittedName>
</protein>
<evidence type="ECO:0000259" key="2">
    <source>
        <dbReference type="Pfam" id="PF01757"/>
    </source>
</evidence>
<dbReference type="InterPro" id="IPR002656">
    <property type="entry name" value="Acyl_transf_3_dom"/>
</dbReference>
<feature type="transmembrane region" description="Helical" evidence="1">
    <location>
        <begin position="52"/>
        <end position="74"/>
    </location>
</feature>
<feature type="transmembrane region" description="Helical" evidence="1">
    <location>
        <begin position="90"/>
        <end position="113"/>
    </location>
</feature>
<keyword evidence="1" id="KW-1133">Transmembrane helix</keyword>
<keyword evidence="3" id="KW-0808">Transferase</keyword>
<feature type="transmembrane region" description="Helical" evidence="1">
    <location>
        <begin position="125"/>
        <end position="146"/>
    </location>
</feature>
<keyword evidence="4" id="KW-1185">Reference proteome</keyword>
<evidence type="ECO:0000313" key="3">
    <source>
        <dbReference type="EMBL" id="MCV9386422.1"/>
    </source>
</evidence>
<dbReference type="EMBL" id="JAOYOD010000001">
    <property type="protein sequence ID" value="MCV9386422.1"/>
    <property type="molecule type" value="Genomic_DNA"/>
</dbReference>
<keyword evidence="1" id="KW-0472">Membrane</keyword>
<dbReference type="InterPro" id="IPR050623">
    <property type="entry name" value="Glucan_succinyl_AcylTrfase"/>
</dbReference>
<keyword evidence="3" id="KW-0012">Acyltransferase</keyword>
<dbReference type="PANTHER" id="PTHR36927:SF3">
    <property type="entry name" value="GLUCANS BIOSYNTHESIS PROTEIN C"/>
    <property type="match status" value="1"/>
</dbReference>
<feature type="transmembrane region" description="Helical" evidence="1">
    <location>
        <begin position="12"/>
        <end position="32"/>
    </location>
</feature>
<feature type="transmembrane region" description="Helical" evidence="1">
    <location>
        <begin position="284"/>
        <end position="305"/>
    </location>
</feature>
<gene>
    <name evidence="3" type="ORF">N7U62_07090</name>
</gene>
<feature type="transmembrane region" description="Helical" evidence="1">
    <location>
        <begin position="166"/>
        <end position="183"/>
    </location>
</feature>